<feature type="region of interest" description="Disordered" evidence="1">
    <location>
        <begin position="373"/>
        <end position="407"/>
    </location>
</feature>
<dbReference type="InParanoid" id="A0A3N4L986"/>
<feature type="region of interest" description="Disordered" evidence="1">
    <location>
        <begin position="241"/>
        <end position="268"/>
    </location>
</feature>
<feature type="region of interest" description="Disordered" evidence="1">
    <location>
        <begin position="1"/>
        <end position="53"/>
    </location>
</feature>
<dbReference type="Proteomes" id="UP000277580">
    <property type="component" value="Unassembled WGS sequence"/>
</dbReference>
<feature type="region of interest" description="Disordered" evidence="1">
    <location>
        <begin position="72"/>
        <end position="177"/>
    </location>
</feature>
<feature type="compositionally biased region" description="Basic residues" evidence="1">
    <location>
        <begin position="373"/>
        <end position="384"/>
    </location>
</feature>
<sequence>MSSRHERAGPPNRSAMRGINRAQPTHRNVTFTTRDDPDVSAYTDDDSHSFNEDDDITYLKFVDSFSANKHLKQANPQVAPSLREQNNIPQARRTMGVSAGRYEAAPAERVNTRLEENDYYDSTRSDTGASYDDGEPDDEEPESAVPSGQEIPRSFDSKPHPQYPGRPGSDDDDAEFIKAAANLDEFYKELEKVLYPNGEGTLFPPNPAKTSRGDWASVSEDDDAGFAKTAADLDEFYKRNNLLQGPNALDKPRPDPAPSDYQSPDWKKIDAWDSDAEFTRTAVKLDELYKTIGLGHILSKKSPNTNTTNNAHISAVPETETNKAHHKPPRASGQGLGLKNTGSSSRRAETNGGKAQVKVTSEGSPYIEHIKPQKALKRTSSARRPHIEHPKQEKTAARRNSSAQTPYIERLEQQKAPHENMKPHEDMKAQVPVPALNEHEKGLLESIGIEPKAQKNQELLSQHGLSNGQAKPSRKDKAGPKLRREALYDPKEYRTRRIGSYLFVFGILIWLLHNTTLVTKFFVPCPRHIFLDPAGAAYNISSSIATVPKAVTCSIFPSQKVGRDYGTYKAFTSSIEILGEPSYLDKLTERFEIAKALPHYGRPIGDLTANYMKNAHEQFVKINASLKNLFIRARKIGDFTSDNIIGFLEYLTNQIPHDLQDKLNLPPGWNANLIMDDRRDGEKYMTLRGQRITKEIVKAYRSLLDNIEGLDLQLRNAAKLTGVLVNEGVSDLGPGLEEVEPILKTITDLKGYVAWCVLEFPKFERGQEHVDDDSRNVRPSNVESAWESVLSFDSDAVGRPRTTCKVMAYIHVEYRSHLVAEQIAERLVQKQPASSREQCRGECS</sequence>
<evidence type="ECO:0000313" key="2">
    <source>
        <dbReference type="EMBL" id="RPB17201.1"/>
    </source>
</evidence>
<dbReference type="AlphaFoldDB" id="A0A3N4L986"/>
<evidence type="ECO:0000256" key="1">
    <source>
        <dbReference type="SAM" id="MobiDB-lite"/>
    </source>
</evidence>
<feature type="region of interest" description="Disordered" evidence="1">
    <location>
        <begin position="196"/>
        <end position="219"/>
    </location>
</feature>
<feature type="compositionally biased region" description="Basic and acidic residues" evidence="1">
    <location>
        <begin position="385"/>
        <end position="396"/>
    </location>
</feature>
<feature type="compositionally biased region" description="Polar residues" evidence="1">
    <location>
        <begin position="22"/>
        <end position="32"/>
    </location>
</feature>
<protein>
    <submittedName>
        <fullName evidence="2">Uncharacterized protein</fullName>
    </submittedName>
</protein>
<dbReference type="EMBL" id="ML119106">
    <property type="protein sequence ID" value="RPB17201.1"/>
    <property type="molecule type" value="Genomic_DNA"/>
</dbReference>
<feature type="compositionally biased region" description="Polar residues" evidence="1">
    <location>
        <begin position="74"/>
        <end position="89"/>
    </location>
</feature>
<evidence type="ECO:0000313" key="3">
    <source>
        <dbReference type="Proteomes" id="UP000277580"/>
    </source>
</evidence>
<name>A0A3N4L986_9PEZI</name>
<feature type="region of interest" description="Disordered" evidence="1">
    <location>
        <begin position="318"/>
        <end position="360"/>
    </location>
</feature>
<feature type="compositionally biased region" description="Basic and acidic residues" evidence="1">
    <location>
        <begin position="110"/>
        <end position="124"/>
    </location>
</feature>
<feature type="compositionally biased region" description="Basic and acidic residues" evidence="1">
    <location>
        <begin position="473"/>
        <end position="482"/>
    </location>
</feature>
<accession>A0A3N4L986</accession>
<organism evidence="2 3">
    <name type="scientific">Morchella conica CCBAS932</name>
    <dbReference type="NCBI Taxonomy" id="1392247"/>
    <lineage>
        <taxon>Eukaryota</taxon>
        <taxon>Fungi</taxon>
        <taxon>Dikarya</taxon>
        <taxon>Ascomycota</taxon>
        <taxon>Pezizomycotina</taxon>
        <taxon>Pezizomycetes</taxon>
        <taxon>Pezizales</taxon>
        <taxon>Morchellaceae</taxon>
        <taxon>Morchella</taxon>
    </lineage>
</organism>
<keyword evidence="3" id="KW-1185">Reference proteome</keyword>
<feature type="compositionally biased region" description="Acidic residues" evidence="1">
    <location>
        <begin position="132"/>
        <end position="142"/>
    </location>
</feature>
<gene>
    <name evidence="2" type="ORF">P167DRAFT_586318</name>
</gene>
<dbReference type="OrthoDB" id="5371327at2759"/>
<proteinExistence type="predicted"/>
<feature type="region of interest" description="Disordered" evidence="1">
    <location>
        <begin position="462"/>
        <end position="482"/>
    </location>
</feature>
<reference evidence="2 3" key="1">
    <citation type="journal article" date="2018" name="Nat. Ecol. Evol.">
        <title>Pezizomycetes genomes reveal the molecular basis of ectomycorrhizal truffle lifestyle.</title>
        <authorList>
            <person name="Murat C."/>
            <person name="Payen T."/>
            <person name="Noel B."/>
            <person name="Kuo A."/>
            <person name="Morin E."/>
            <person name="Chen J."/>
            <person name="Kohler A."/>
            <person name="Krizsan K."/>
            <person name="Balestrini R."/>
            <person name="Da Silva C."/>
            <person name="Montanini B."/>
            <person name="Hainaut M."/>
            <person name="Levati E."/>
            <person name="Barry K.W."/>
            <person name="Belfiori B."/>
            <person name="Cichocki N."/>
            <person name="Clum A."/>
            <person name="Dockter R.B."/>
            <person name="Fauchery L."/>
            <person name="Guy J."/>
            <person name="Iotti M."/>
            <person name="Le Tacon F."/>
            <person name="Lindquist E.A."/>
            <person name="Lipzen A."/>
            <person name="Malagnac F."/>
            <person name="Mello A."/>
            <person name="Molinier V."/>
            <person name="Miyauchi S."/>
            <person name="Poulain J."/>
            <person name="Riccioni C."/>
            <person name="Rubini A."/>
            <person name="Sitrit Y."/>
            <person name="Splivallo R."/>
            <person name="Traeger S."/>
            <person name="Wang M."/>
            <person name="Zifcakova L."/>
            <person name="Wipf D."/>
            <person name="Zambonelli A."/>
            <person name="Paolocci F."/>
            <person name="Nowrousian M."/>
            <person name="Ottonello S."/>
            <person name="Baldrian P."/>
            <person name="Spatafora J.W."/>
            <person name="Henrissat B."/>
            <person name="Nagy L.G."/>
            <person name="Aury J.M."/>
            <person name="Wincker P."/>
            <person name="Grigoriev I.V."/>
            <person name="Bonfante P."/>
            <person name="Martin F.M."/>
        </authorList>
    </citation>
    <scope>NUCLEOTIDE SEQUENCE [LARGE SCALE GENOMIC DNA]</scope>
    <source>
        <strain evidence="2 3">CCBAS932</strain>
    </source>
</reference>